<dbReference type="CDD" id="cd24006">
    <property type="entry name" value="ASKHA_NBD_PPX_GppA"/>
    <property type="match status" value="1"/>
</dbReference>
<evidence type="ECO:0000313" key="4">
    <source>
        <dbReference type="EMBL" id="NHE58012.1"/>
    </source>
</evidence>
<proteinExistence type="predicted"/>
<dbReference type="PANTHER" id="PTHR30005">
    <property type="entry name" value="EXOPOLYPHOSPHATASE"/>
    <property type="match status" value="1"/>
</dbReference>
<organism evidence="4 5">
    <name type="scientific">Cyclobacterium plantarum</name>
    <dbReference type="NCBI Taxonomy" id="2716263"/>
    <lineage>
        <taxon>Bacteria</taxon>
        <taxon>Pseudomonadati</taxon>
        <taxon>Bacteroidota</taxon>
        <taxon>Cytophagia</taxon>
        <taxon>Cytophagales</taxon>
        <taxon>Cyclobacteriaceae</taxon>
        <taxon>Cyclobacterium</taxon>
    </lineage>
</organism>
<evidence type="ECO:0000256" key="1">
    <source>
        <dbReference type="ARBA" id="ARBA00022801"/>
    </source>
</evidence>
<feature type="domain" description="Ppx/GppA phosphatase N-terminal" evidence="2">
    <location>
        <begin position="16"/>
        <end position="306"/>
    </location>
</feature>
<dbReference type="Gene3D" id="3.30.420.150">
    <property type="entry name" value="Exopolyphosphatase. Domain 2"/>
    <property type="match status" value="1"/>
</dbReference>
<evidence type="ECO:0000313" key="5">
    <source>
        <dbReference type="Proteomes" id="UP000649799"/>
    </source>
</evidence>
<dbReference type="InterPro" id="IPR043129">
    <property type="entry name" value="ATPase_NBD"/>
</dbReference>
<sequence>MNLAAIDIGTNSIHMIIVKIRSGNHFDILMQEKSMVKLGVGVFANNLLSPKAMEDGVATIKRYVQLADQYGVDDIIVSATSATREAKNGREFLDRLIHEAGVSPKLISGKEEAKLIFLAVKEAISIKKEKILVLDIGGGSTEAVVGDKNQVLFGHSMKLGVLRLLDKIGHQNALNEEEQEALKSQIRQAATKIMEKALETGFDRVVGTSGTIRSLAEACLEKKDNPSPESVNAEEVQLADLIKLRDKLLELPPEKRGEIPGISANRTDAIHLGATLLVELLQIANVKSLTISDASLREGMIIHHIEKQKLPIGEENQGKNLKEKSCFWLANRYETELEAKKHVSGLALQLFDQLKHLHQAGDQERSMLYHAALIYDVGLFIKFQDFHKHSRYIINNSQLRGFTNEEILVLGHLARYHRKKGPKKRHKRFKKLSAVQKDQVRLLAGILRIAIGLDKTKNQWVQNIYCLPQKNQLQIQVFSVENVTLEIWEAQRFSDTLSKYLKRDIKIEVG</sequence>
<dbReference type="SUPFAM" id="SSF53067">
    <property type="entry name" value="Actin-like ATPase domain"/>
    <property type="match status" value="2"/>
</dbReference>
<dbReference type="PANTHER" id="PTHR30005:SF0">
    <property type="entry name" value="RETROGRADE REGULATION PROTEIN 2"/>
    <property type="match status" value="1"/>
</dbReference>
<dbReference type="InterPro" id="IPR050273">
    <property type="entry name" value="GppA/Ppx_hydrolase"/>
</dbReference>
<name>A0ABX0HCX7_9BACT</name>
<dbReference type="InterPro" id="IPR003695">
    <property type="entry name" value="Ppx_GppA_N"/>
</dbReference>
<dbReference type="Gene3D" id="3.30.420.40">
    <property type="match status" value="1"/>
</dbReference>
<gene>
    <name evidence="4" type="ORF">G9Q97_14450</name>
</gene>
<reference evidence="4 5" key="1">
    <citation type="submission" date="2020-03" db="EMBL/GenBank/DDBJ databases">
        <title>Cyclobacterium plantarum sp. nov., a marine bacterium isolated from a coastal-marine wetland.</title>
        <authorList>
            <person name="Sanchez-Porro C."/>
            <person name="Ventosa A."/>
            <person name="Amoozegar M."/>
        </authorList>
    </citation>
    <scope>NUCLEOTIDE SEQUENCE [LARGE SCALE GENOMIC DNA]</scope>
    <source>
        <strain evidence="4 5">GBPx2</strain>
    </source>
</reference>
<dbReference type="RefSeq" id="WP_166147989.1">
    <property type="nucleotide sequence ID" value="NZ_JAANYN010000005.1"/>
</dbReference>
<keyword evidence="5" id="KW-1185">Reference proteome</keyword>
<dbReference type="Gene3D" id="1.10.3210.10">
    <property type="entry name" value="Hypothetical protein af1432"/>
    <property type="match status" value="1"/>
</dbReference>
<dbReference type="Pfam" id="PF02541">
    <property type="entry name" value="Ppx-GppA"/>
    <property type="match status" value="1"/>
</dbReference>
<dbReference type="SUPFAM" id="SSF109604">
    <property type="entry name" value="HD-domain/PDEase-like"/>
    <property type="match status" value="1"/>
</dbReference>
<dbReference type="EMBL" id="JAANYN010000005">
    <property type="protein sequence ID" value="NHE58012.1"/>
    <property type="molecule type" value="Genomic_DNA"/>
</dbReference>
<dbReference type="InterPro" id="IPR048950">
    <property type="entry name" value="Ppx_GppA_C"/>
</dbReference>
<dbReference type="Proteomes" id="UP000649799">
    <property type="component" value="Unassembled WGS sequence"/>
</dbReference>
<dbReference type="PIRSF" id="PIRSF001267">
    <property type="entry name" value="Pyrophosphatase_GppA_Ppx"/>
    <property type="match status" value="1"/>
</dbReference>
<protein>
    <submittedName>
        <fullName evidence="4">Ppx/GppA family phosphatase</fullName>
    </submittedName>
</protein>
<evidence type="ECO:0000259" key="3">
    <source>
        <dbReference type="Pfam" id="PF21447"/>
    </source>
</evidence>
<keyword evidence="1" id="KW-0378">Hydrolase</keyword>
<evidence type="ECO:0000259" key="2">
    <source>
        <dbReference type="Pfam" id="PF02541"/>
    </source>
</evidence>
<dbReference type="InterPro" id="IPR030673">
    <property type="entry name" value="PyroPPase_GppA_Ppx"/>
</dbReference>
<comment type="caution">
    <text evidence="4">The sequence shown here is derived from an EMBL/GenBank/DDBJ whole genome shotgun (WGS) entry which is preliminary data.</text>
</comment>
<accession>A0ABX0HCX7</accession>
<feature type="domain" description="Ppx/GppA phosphatase C-terminal" evidence="3">
    <location>
        <begin position="324"/>
        <end position="477"/>
    </location>
</feature>
<dbReference type="Pfam" id="PF21447">
    <property type="entry name" value="Ppx-GppA_III"/>
    <property type="match status" value="1"/>
</dbReference>